<feature type="transmembrane region" description="Helical" evidence="1">
    <location>
        <begin position="57"/>
        <end position="77"/>
    </location>
</feature>
<comment type="caution">
    <text evidence="2">The sequence shown here is derived from an EMBL/GenBank/DDBJ whole genome shotgun (WGS) entry which is preliminary data.</text>
</comment>
<proteinExistence type="predicted"/>
<dbReference type="NCBIfam" id="NF045846">
    <property type="entry name" value="MSC0882_dom"/>
    <property type="match status" value="1"/>
</dbReference>
<gene>
    <name evidence="2" type="ORF">C4B24_03285</name>
</gene>
<reference evidence="2 3" key="1">
    <citation type="submission" date="2018-02" db="EMBL/GenBank/DDBJ databases">
        <title>Mycoplasma marinum and Mycoplasma todarodis sp. nov., moderately halophilic and psychrotolerant mycoplasmas isolated from cephalopods.</title>
        <authorList>
            <person name="Viver T."/>
        </authorList>
    </citation>
    <scope>NUCLEOTIDE SEQUENCE [LARGE SCALE GENOMIC DNA]</scope>
    <source>
        <strain evidence="2 3">PE</strain>
    </source>
</reference>
<keyword evidence="3" id="KW-1185">Reference proteome</keyword>
<feature type="transmembrane region" description="Helical" evidence="1">
    <location>
        <begin position="147"/>
        <end position="166"/>
    </location>
</feature>
<protein>
    <submittedName>
        <fullName evidence="2">Uncharacterized protein</fullName>
    </submittedName>
</protein>
<accession>A0A4R0XVP5</accession>
<dbReference type="EMBL" id="PSZO01000015">
    <property type="protein sequence ID" value="TCG11021.1"/>
    <property type="molecule type" value="Genomic_DNA"/>
</dbReference>
<sequence length="273" mass="31506">MNLKPINSNDTITFINTSTFTKTNVHEKHVVTDPKKSIPNGIYGVIRWELVRQISTMILSGLLLLASIIAIVLGVLVWDFGPITFSVPSICGMLALYRFAISSIEFISMRKAVERYRQDIQVGLSSTPPFISKLYIGMHKKQVAHNWITFSLLFYGGISTVILWWLKDVDWWILHFDQWIHNGMGRPELIATIMAISLLVISIVHIIFAIQRRKRINDMNMYFGEEIAPTSQIEEIKSIRNKAYRRLFILSVLLILVVPLIILMILRIIRRKR</sequence>
<feature type="transmembrane region" description="Helical" evidence="1">
    <location>
        <begin position="189"/>
        <end position="210"/>
    </location>
</feature>
<keyword evidence="1" id="KW-1133">Transmembrane helix</keyword>
<dbReference type="AlphaFoldDB" id="A0A4R0XVP5"/>
<evidence type="ECO:0000313" key="3">
    <source>
        <dbReference type="Proteomes" id="UP000294192"/>
    </source>
</evidence>
<keyword evidence="1" id="KW-0472">Membrane</keyword>
<keyword evidence="1" id="KW-0812">Transmembrane</keyword>
<name>A0A4R0XVP5_9MOLU</name>
<evidence type="ECO:0000256" key="1">
    <source>
        <dbReference type="SAM" id="Phobius"/>
    </source>
</evidence>
<feature type="transmembrane region" description="Helical" evidence="1">
    <location>
        <begin position="83"/>
        <end position="101"/>
    </location>
</feature>
<dbReference type="InterPro" id="IPR059214">
    <property type="entry name" value="MSC_0882-like"/>
</dbReference>
<organism evidence="2 3">
    <name type="scientific">Mycoplasma marinum</name>
    <dbReference type="NCBI Taxonomy" id="1937190"/>
    <lineage>
        <taxon>Bacteria</taxon>
        <taxon>Bacillati</taxon>
        <taxon>Mycoplasmatota</taxon>
        <taxon>Mollicutes</taxon>
        <taxon>Mycoplasmataceae</taxon>
        <taxon>Mycoplasma</taxon>
    </lineage>
</organism>
<dbReference type="RefSeq" id="WP_131599317.1">
    <property type="nucleotide sequence ID" value="NZ_CBDBYK010000007.1"/>
</dbReference>
<dbReference type="OrthoDB" id="397874at2"/>
<evidence type="ECO:0000313" key="2">
    <source>
        <dbReference type="EMBL" id="TCG11021.1"/>
    </source>
</evidence>
<feature type="transmembrane region" description="Helical" evidence="1">
    <location>
        <begin position="247"/>
        <end position="269"/>
    </location>
</feature>
<dbReference type="Proteomes" id="UP000294192">
    <property type="component" value="Unassembled WGS sequence"/>
</dbReference>